<organism evidence="1 2">
    <name type="scientific">Curtobacterium oceanosedimentum</name>
    <dbReference type="NCBI Taxonomy" id="465820"/>
    <lineage>
        <taxon>Bacteria</taxon>
        <taxon>Bacillati</taxon>
        <taxon>Actinomycetota</taxon>
        <taxon>Actinomycetes</taxon>
        <taxon>Micrococcales</taxon>
        <taxon>Microbacteriaceae</taxon>
        <taxon>Curtobacterium</taxon>
    </lineage>
</organism>
<evidence type="ECO:0000313" key="2">
    <source>
        <dbReference type="Proteomes" id="UP000072763"/>
    </source>
</evidence>
<accession>A0A147DQZ4</accession>
<gene>
    <name evidence="1" type="ORF">NS359_08050</name>
</gene>
<proteinExistence type="predicted"/>
<comment type="caution">
    <text evidence="1">The sequence shown here is derived from an EMBL/GenBank/DDBJ whole genome shotgun (WGS) entry which is preliminary data.</text>
</comment>
<sequence length="149" mass="16810">MLLDPGSITEVAEGAVDAMLAISPDDAMFVRSWWPHSACDVSAIVISQLLLNRGDDSWRVVTAESETRRAAHTWLERRNDSGQVEFSIDVTLHQFAWITDKPFYDAGESPARQHFIRITHDYPATSVPWIGTDDQMHLTTLRQVQALMT</sequence>
<dbReference type="Proteomes" id="UP000072763">
    <property type="component" value="Unassembled WGS sequence"/>
</dbReference>
<dbReference type="PATRIC" id="fig|465820.4.peg.1704"/>
<protein>
    <submittedName>
        <fullName evidence="1">Uncharacterized protein</fullName>
    </submittedName>
</protein>
<dbReference type="OrthoDB" id="5125801at2"/>
<name>A0A147DQZ4_9MICO</name>
<evidence type="ECO:0000313" key="1">
    <source>
        <dbReference type="EMBL" id="KTR52033.1"/>
    </source>
</evidence>
<dbReference type="RefSeq" id="WP_153001773.1">
    <property type="nucleotide sequence ID" value="NZ_LDRC01000039.1"/>
</dbReference>
<dbReference type="AlphaFoldDB" id="A0A147DQZ4"/>
<reference evidence="1 2" key="1">
    <citation type="journal article" date="2016" name="Front. Microbiol.">
        <title>Genomic Resource of Rice Seed Associated Bacteria.</title>
        <authorList>
            <person name="Midha S."/>
            <person name="Bansal K."/>
            <person name="Sharma S."/>
            <person name="Kumar N."/>
            <person name="Patil P.P."/>
            <person name="Chaudhry V."/>
            <person name="Patil P.B."/>
        </authorList>
    </citation>
    <scope>NUCLEOTIDE SEQUENCE [LARGE SCALE GENOMIC DNA]</scope>
    <source>
        <strain evidence="1 2">NS359</strain>
    </source>
</reference>
<dbReference type="EMBL" id="LDRC01000039">
    <property type="protein sequence ID" value="KTR52033.1"/>
    <property type="molecule type" value="Genomic_DNA"/>
</dbReference>